<name>A0ACB8CQX9_DERSI</name>
<evidence type="ECO:0000313" key="1">
    <source>
        <dbReference type="EMBL" id="KAH7949358.1"/>
    </source>
</evidence>
<keyword evidence="2" id="KW-1185">Reference proteome</keyword>
<evidence type="ECO:0000313" key="2">
    <source>
        <dbReference type="Proteomes" id="UP000821865"/>
    </source>
</evidence>
<organism evidence="1 2">
    <name type="scientific">Dermacentor silvarum</name>
    <name type="common">Tick</name>
    <dbReference type="NCBI Taxonomy" id="543639"/>
    <lineage>
        <taxon>Eukaryota</taxon>
        <taxon>Metazoa</taxon>
        <taxon>Ecdysozoa</taxon>
        <taxon>Arthropoda</taxon>
        <taxon>Chelicerata</taxon>
        <taxon>Arachnida</taxon>
        <taxon>Acari</taxon>
        <taxon>Parasitiformes</taxon>
        <taxon>Ixodida</taxon>
        <taxon>Ixodoidea</taxon>
        <taxon>Ixodidae</taxon>
        <taxon>Rhipicephalinae</taxon>
        <taxon>Dermacentor</taxon>
    </lineage>
</organism>
<reference evidence="1" key="1">
    <citation type="submission" date="2020-05" db="EMBL/GenBank/DDBJ databases">
        <title>Large-scale comparative analyses of tick genomes elucidate their genetic diversity and vector capacities.</title>
        <authorList>
            <person name="Jia N."/>
            <person name="Wang J."/>
            <person name="Shi W."/>
            <person name="Du L."/>
            <person name="Sun Y."/>
            <person name="Zhan W."/>
            <person name="Jiang J."/>
            <person name="Wang Q."/>
            <person name="Zhang B."/>
            <person name="Ji P."/>
            <person name="Sakyi L.B."/>
            <person name="Cui X."/>
            <person name="Yuan T."/>
            <person name="Jiang B."/>
            <person name="Yang W."/>
            <person name="Lam T.T.-Y."/>
            <person name="Chang Q."/>
            <person name="Ding S."/>
            <person name="Wang X."/>
            <person name="Zhu J."/>
            <person name="Ruan X."/>
            <person name="Zhao L."/>
            <person name="Wei J."/>
            <person name="Que T."/>
            <person name="Du C."/>
            <person name="Cheng J."/>
            <person name="Dai P."/>
            <person name="Han X."/>
            <person name="Huang E."/>
            <person name="Gao Y."/>
            <person name="Liu J."/>
            <person name="Shao H."/>
            <person name="Ye R."/>
            <person name="Li L."/>
            <person name="Wei W."/>
            <person name="Wang X."/>
            <person name="Wang C."/>
            <person name="Yang T."/>
            <person name="Huo Q."/>
            <person name="Li W."/>
            <person name="Guo W."/>
            <person name="Chen H."/>
            <person name="Zhou L."/>
            <person name="Ni X."/>
            <person name="Tian J."/>
            <person name="Zhou Y."/>
            <person name="Sheng Y."/>
            <person name="Liu T."/>
            <person name="Pan Y."/>
            <person name="Xia L."/>
            <person name="Li J."/>
            <person name="Zhao F."/>
            <person name="Cao W."/>
        </authorList>
    </citation>
    <scope>NUCLEOTIDE SEQUENCE</scope>
    <source>
        <strain evidence="1">Dsil-2018</strain>
    </source>
</reference>
<dbReference type="EMBL" id="CM023474">
    <property type="protein sequence ID" value="KAH7949358.1"/>
    <property type="molecule type" value="Genomic_DNA"/>
</dbReference>
<protein>
    <submittedName>
        <fullName evidence="1">Uncharacterized protein</fullName>
    </submittedName>
</protein>
<sequence length="343" mass="38506">MAYCCVPRCTSSSKRKVPGISFHEIPADEALRDQWLKVSSRDNWSPNTTSCYSTVCSRHFVASDFKEGCKTRRLQRGAVPSVFFEYPSYLEPQKKVERSDTAARKREASAWNGPPAPKKRAVEGQVDPTVGSNATRSATTHSDLMLRAHELSVQTQVVHNASILTAVGCCGLQLYNFGETVSIVMWTGTWRQRSYYDKIAANRKRGLHTLCLLVSHDVERIRFACCGQWRLQVQCFAFISLSLVVDTFYNFLITQFLEGDHIDVSINEIFQLDTGPLTTQLPLPADALLRCSRQDPLGKVGVCVYELEALMPRVAAIICSAMYRSNFVSQPVSTFSRRSCIPR</sequence>
<dbReference type="Proteomes" id="UP000821865">
    <property type="component" value="Chromosome 5"/>
</dbReference>
<proteinExistence type="predicted"/>
<accession>A0ACB8CQX9</accession>
<gene>
    <name evidence="1" type="ORF">HPB49_008148</name>
</gene>
<comment type="caution">
    <text evidence="1">The sequence shown here is derived from an EMBL/GenBank/DDBJ whole genome shotgun (WGS) entry which is preliminary data.</text>
</comment>